<evidence type="ECO:0000256" key="1">
    <source>
        <dbReference type="SAM" id="SignalP"/>
    </source>
</evidence>
<dbReference type="EMBL" id="MWDQ01000110">
    <property type="protein sequence ID" value="OQB72850.1"/>
    <property type="molecule type" value="Genomic_DNA"/>
</dbReference>
<name>A0A1V6C7P0_UNCT6</name>
<dbReference type="AlphaFoldDB" id="A0A1V6C7P0"/>
<organism evidence="2">
    <name type="scientific">candidate division TA06 bacterium ADurb.Bin131</name>
    <dbReference type="NCBI Taxonomy" id="1852827"/>
    <lineage>
        <taxon>Bacteria</taxon>
        <taxon>Bacteria division TA06</taxon>
    </lineage>
</organism>
<dbReference type="Proteomes" id="UP000485562">
    <property type="component" value="Unassembled WGS sequence"/>
</dbReference>
<reference evidence="2" key="1">
    <citation type="submission" date="2017-02" db="EMBL/GenBank/DDBJ databases">
        <title>Delving into the versatile metabolic prowess of the omnipresent phylum Bacteroidetes.</title>
        <authorList>
            <person name="Nobu M.K."/>
            <person name="Mei R."/>
            <person name="Narihiro T."/>
            <person name="Kuroda K."/>
            <person name="Liu W.-T."/>
        </authorList>
    </citation>
    <scope>NUCLEOTIDE SEQUENCE</scope>
    <source>
        <strain evidence="2">ADurb.Bin131</strain>
    </source>
</reference>
<dbReference type="PROSITE" id="PS51257">
    <property type="entry name" value="PROKAR_LIPOPROTEIN"/>
    <property type="match status" value="1"/>
</dbReference>
<keyword evidence="1" id="KW-0732">Signal</keyword>
<accession>A0A1V6C7P0</accession>
<gene>
    <name evidence="2" type="ORF">BWX89_01186</name>
</gene>
<protein>
    <submittedName>
        <fullName evidence="2">Uncharacterized protein</fullName>
    </submittedName>
</protein>
<comment type="caution">
    <text evidence="2">The sequence shown here is derived from an EMBL/GenBank/DDBJ whole genome shotgun (WGS) entry which is preliminary data.</text>
</comment>
<feature type="chain" id="PRO_5012235143" evidence="1">
    <location>
        <begin position="33"/>
        <end position="484"/>
    </location>
</feature>
<dbReference type="SUPFAM" id="SSF82171">
    <property type="entry name" value="DPP6 N-terminal domain-like"/>
    <property type="match status" value="1"/>
</dbReference>
<sequence length="484" mass="54177">MRCRFRCDNNKILTLILASVLFISCCCVGLSAESTPASNSTSPLKYLWAKAYYIPPETTTEESGYFSLCEGKNGKIYIGTAAYGRNSYLVEFDPATEEFKIVVDTHKLVGLPLEPTGYAAQSKIHTRNFVGPSGTIYFGSKQGYPTPDEVKTGKIATYRGGYVMTYNPETGEAKNLGMPMPIDDPRIAKHSKSIDANTDIEGEGVIDVTADEKRGLIYVITSEHSYWMLYDMKHPEKGYRLLGPKNEKEMEKRYLLGQSNTLVDRYGRATVITADYHIARYDPRTDKVTLDNLLLDGKPIPELIADQIKKYKYADGFDWRLAADGRTAYLVFLSDLRLFKIDLGGRTGRPVKGFSVGNRIQGKNPDSRGSLCIAKDGSVYSAIRIDNDTGFGRGFLHHLVKYDPRRKQMMDLGVFAVKNPEFFDFAGSSRPHHGFHTLPDGTLTPLHYILSMIVAHDGTIYATVLYPFTLLRVTPEQIQLNSKK</sequence>
<evidence type="ECO:0000313" key="2">
    <source>
        <dbReference type="EMBL" id="OQB72850.1"/>
    </source>
</evidence>
<feature type="signal peptide" evidence="1">
    <location>
        <begin position="1"/>
        <end position="32"/>
    </location>
</feature>
<proteinExistence type="predicted"/>